<dbReference type="Proteomes" id="UP000037035">
    <property type="component" value="Unassembled WGS sequence"/>
</dbReference>
<evidence type="ECO:0000313" key="2">
    <source>
        <dbReference type="Proteomes" id="UP000037035"/>
    </source>
</evidence>
<dbReference type="AlphaFoldDB" id="A0A0L6V9Q4"/>
<accession>A0A0L6V9Q4</accession>
<sequence length="55" mass="6211">YVRSKQPPNRAALVSEMKDAVNEAIIPQKSKSFFTHCCRLYRPCAEMQEITGPLG</sequence>
<dbReference type="VEuPathDB" id="FungiDB:VP01_2147g1"/>
<protein>
    <submittedName>
        <fullName evidence="1">Uncharacterized protein</fullName>
    </submittedName>
</protein>
<proteinExistence type="predicted"/>
<reference evidence="1 2" key="1">
    <citation type="submission" date="2015-08" db="EMBL/GenBank/DDBJ databases">
        <title>Next Generation Sequencing and Analysis of the Genome of Puccinia sorghi L Schw, the Causal Agent of Maize Common Rust.</title>
        <authorList>
            <person name="Rochi L."/>
            <person name="Burguener G."/>
            <person name="Darino M."/>
            <person name="Turjanski A."/>
            <person name="Kreff E."/>
            <person name="Dieguez M.J."/>
            <person name="Sacco F."/>
        </authorList>
    </citation>
    <scope>NUCLEOTIDE SEQUENCE [LARGE SCALE GENOMIC DNA]</scope>
    <source>
        <strain evidence="1 2">RO10H11247</strain>
    </source>
</reference>
<gene>
    <name evidence="1" type="ORF">VP01_2147g1</name>
</gene>
<comment type="caution">
    <text evidence="1">The sequence shown here is derived from an EMBL/GenBank/DDBJ whole genome shotgun (WGS) entry which is preliminary data.</text>
</comment>
<feature type="non-terminal residue" evidence="1">
    <location>
        <position position="1"/>
    </location>
</feature>
<organism evidence="1 2">
    <name type="scientific">Puccinia sorghi</name>
    <dbReference type="NCBI Taxonomy" id="27349"/>
    <lineage>
        <taxon>Eukaryota</taxon>
        <taxon>Fungi</taxon>
        <taxon>Dikarya</taxon>
        <taxon>Basidiomycota</taxon>
        <taxon>Pucciniomycotina</taxon>
        <taxon>Pucciniomycetes</taxon>
        <taxon>Pucciniales</taxon>
        <taxon>Pucciniaceae</taxon>
        <taxon>Puccinia</taxon>
    </lineage>
</organism>
<evidence type="ECO:0000313" key="1">
    <source>
        <dbReference type="EMBL" id="KNZ57483.1"/>
    </source>
</evidence>
<dbReference type="EMBL" id="LAVV01007000">
    <property type="protein sequence ID" value="KNZ57483.1"/>
    <property type="molecule type" value="Genomic_DNA"/>
</dbReference>
<keyword evidence="2" id="KW-1185">Reference proteome</keyword>
<dbReference type="OrthoDB" id="2428500at2759"/>
<name>A0A0L6V9Q4_9BASI</name>